<dbReference type="GeneID" id="6757764"/>
<feature type="transmembrane region" description="Helical" evidence="7">
    <location>
        <begin position="478"/>
        <end position="501"/>
    </location>
</feature>
<comment type="similarity">
    <text evidence="2">Belongs to the major facilitator superfamily. MFSD6 family.</text>
</comment>
<feature type="domain" description="Major facilitator superfamily (MFS) profile" evidence="8">
    <location>
        <begin position="350"/>
        <end position="515"/>
    </location>
</feature>
<dbReference type="InterPro" id="IPR024989">
    <property type="entry name" value="MFS_assoc_dom"/>
</dbReference>
<dbReference type="HOGENOM" id="CLU_013133_2_1_1"/>
<feature type="transmembrane region" description="Helical" evidence="7">
    <location>
        <begin position="286"/>
        <end position="305"/>
    </location>
</feature>
<keyword evidence="10" id="KW-1185">Reference proteome</keyword>
<evidence type="ECO:0000256" key="6">
    <source>
        <dbReference type="SAM" id="MobiDB-lite"/>
    </source>
</evidence>
<name>B3S8L6_TRIAD</name>
<dbReference type="CDD" id="cd17335">
    <property type="entry name" value="MFS_MFSD6"/>
    <property type="match status" value="1"/>
</dbReference>
<dbReference type="GO" id="GO:0022857">
    <property type="term" value="F:transmembrane transporter activity"/>
    <property type="evidence" value="ECO:0007669"/>
    <property type="project" value="InterPro"/>
</dbReference>
<evidence type="ECO:0000256" key="4">
    <source>
        <dbReference type="ARBA" id="ARBA00022989"/>
    </source>
</evidence>
<feature type="transmembrane region" description="Helical" evidence="7">
    <location>
        <begin position="251"/>
        <end position="274"/>
    </location>
</feature>
<feature type="transmembrane region" description="Helical" evidence="7">
    <location>
        <begin position="74"/>
        <end position="94"/>
    </location>
</feature>
<dbReference type="InterPro" id="IPR036259">
    <property type="entry name" value="MFS_trans_sf"/>
</dbReference>
<keyword evidence="4 7" id="KW-1133">Transmembrane helix</keyword>
<proteinExistence type="inferred from homology"/>
<evidence type="ECO:0000256" key="2">
    <source>
        <dbReference type="ARBA" id="ARBA00005241"/>
    </source>
</evidence>
<comment type="subcellular location">
    <subcellularLocation>
        <location evidence="1">Membrane</location>
        <topology evidence="1">Multi-pass membrane protein</topology>
    </subcellularLocation>
</comment>
<dbReference type="eggNOG" id="KOG3762">
    <property type="taxonomic scope" value="Eukaryota"/>
</dbReference>
<evidence type="ECO:0000256" key="3">
    <source>
        <dbReference type="ARBA" id="ARBA00022692"/>
    </source>
</evidence>
<dbReference type="OrthoDB" id="5989317at2759"/>
<dbReference type="PANTHER" id="PTHR16172:SF2">
    <property type="entry name" value="MAJOR FACILITATOR SUPERFAMILY DOMAIN-CONTAINING PROTEIN 6"/>
    <property type="match status" value="1"/>
</dbReference>
<feature type="compositionally biased region" description="Polar residues" evidence="6">
    <location>
        <begin position="167"/>
        <end position="183"/>
    </location>
</feature>
<sequence>FAYVINIDLLVSKIYYFFFWGAIGCVLPFLGIYYKQLGLSPLQCGLLIGIRPFIDTFGALIWSRLAHKKPINQIALVVSILAWAAVTFSISFILPMSNSCTTTDELQPKSNLTTVSVNTITFSSVGTNVMENYRNSTILLNQTNDQSIPTLDDKLVSGNNDHYPIIESTSSSSNHANPDQHSSNVHRREEKDKPQISLISFGYWPQPKLFLSLMLICCIGQILASPAQTLSDIATLAYLGQSVDKFGLQRLWGNLGWSLSTLLISVLLEDNFYLLPWCNPSTLGRNYQLCFYSFLIMMILAAITASQFKFKLNNASVDTYALHLVDENMAFLYEHQARPSGLFQFLTTVRIISFFIILWFLGCCYGVLFTFLYWYLEDYGGTPLLFGIATLVNQNSELIGYFLSDRLICTMGPIRLIYIALIANAARFIYISFVKQAWLILPVEILQGLTHALVWSASISYVYNLIPQHQFPKAIGILQSIYHGFGMASGAFLAGLLIHYYDTALVFRVYGIISI</sequence>
<feature type="transmembrane region" description="Helical" evidence="7">
    <location>
        <begin position="40"/>
        <end position="62"/>
    </location>
</feature>
<feature type="transmembrane region" description="Helical" evidence="7">
    <location>
        <begin position="445"/>
        <end position="466"/>
    </location>
</feature>
<evidence type="ECO:0000256" key="1">
    <source>
        <dbReference type="ARBA" id="ARBA00004141"/>
    </source>
</evidence>
<evidence type="ECO:0000256" key="7">
    <source>
        <dbReference type="SAM" id="Phobius"/>
    </source>
</evidence>
<feature type="transmembrane region" description="Helical" evidence="7">
    <location>
        <begin position="209"/>
        <end position="239"/>
    </location>
</feature>
<dbReference type="PROSITE" id="PS50850">
    <property type="entry name" value="MFS"/>
    <property type="match status" value="1"/>
</dbReference>
<dbReference type="SUPFAM" id="SSF103473">
    <property type="entry name" value="MFS general substrate transporter"/>
    <property type="match status" value="2"/>
</dbReference>
<protein>
    <recommendedName>
        <fullName evidence="8">Major facilitator superfamily (MFS) profile domain-containing protein</fullName>
    </recommendedName>
</protein>
<organism evidence="9 10">
    <name type="scientific">Trichoplax adhaerens</name>
    <name type="common">Trichoplax reptans</name>
    <dbReference type="NCBI Taxonomy" id="10228"/>
    <lineage>
        <taxon>Eukaryota</taxon>
        <taxon>Metazoa</taxon>
        <taxon>Placozoa</taxon>
        <taxon>Uniplacotomia</taxon>
        <taxon>Trichoplacea</taxon>
        <taxon>Trichoplacidae</taxon>
        <taxon>Trichoplax</taxon>
    </lineage>
</organism>
<dbReference type="AlphaFoldDB" id="B3S8L6"/>
<feature type="transmembrane region" description="Helical" evidence="7">
    <location>
        <begin position="14"/>
        <end position="34"/>
    </location>
</feature>
<feature type="transmembrane region" description="Helical" evidence="7">
    <location>
        <begin position="416"/>
        <end position="433"/>
    </location>
</feature>
<dbReference type="InParanoid" id="B3S8L6"/>
<dbReference type="OMA" id="LMLLYHG"/>
<dbReference type="CTD" id="6757764"/>
<dbReference type="Proteomes" id="UP000009022">
    <property type="component" value="Unassembled WGS sequence"/>
</dbReference>
<keyword evidence="5 7" id="KW-0472">Membrane</keyword>
<dbReference type="RefSeq" id="XP_002116551.1">
    <property type="nucleotide sequence ID" value="XM_002116515.1"/>
</dbReference>
<feature type="non-terminal residue" evidence="9">
    <location>
        <position position="515"/>
    </location>
</feature>
<feature type="non-terminal residue" evidence="9">
    <location>
        <position position="1"/>
    </location>
</feature>
<evidence type="ECO:0000256" key="5">
    <source>
        <dbReference type="ARBA" id="ARBA00023136"/>
    </source>
</evidence>
<dbReference type="FunCoup" id="B3S8L6">
    <property type="interactions" value="1250"/>
</dbReference>
<keyword evidence="3 7" id="KW-0812">Transmembrane</keyword>
<dbReference type="InterPro" id="IPR020846">
    <property type="entry name" value="MFS_dom"/>
</dbReference>
<gene>
    <name evidence="9" type="ORF">TRIADDRAFT_1695</name>
</gene>
<evidence type="ECO:0000259" key="8">
    <source>
        <dbReference type="PROSITE" id="PS50850"/>
    </source>
</evidence>
<evidence type="ECO:0000313" key="9">
    <source>
        <dbReference type="EMBL" id="EDV20907.1"/>
    </source>
</evidence>
<dbReference type="STRING" id="10228.B3S8L6"/>
<accession>B3S8L6</accession>
<dbReference type="PhylomeDB" id="B3S8L6"/>
<dbReference type="KEGG" id="tad:TRIADDRAFT_1695"/>
<dbReference type="PANTHER" id="PTHR16172">
    <property type="entry name" value="MAJOR FACILITATOR SUPERFAMILY DOMAIN-CONTAINING PROTEIN 6-LIKE"/>
    <property type="match status" value="1"/>
</dbReference>
<reference evidence="9 10" key="1">
    <citation type="journal article" date="2008" name="Nature">
        <title>The Trichoplax genome and the nature of placozoans.</title>
        <authorList>
            <person name="Srivastava M."/>
            <person name="Begovic E."/>
            <person name="Chapman J."/>
            <person name="Putnam N.H."/>
            <person name="Hellsten U."/>
            <person name="Kawashima T."/>
            <person name="Kuo A."/>
            <person name="Mitros T."/>
            <person name="Salamov A."/>
            <person name="Carpenter M.L."/>
            <person name="Signorovitch A.Y."/>
            <person name="Moreno M.A."/>
            <person name="Kamm K."/>
            <person name="Grimwood J."/>
            <person name="Schmutz J."/>
            <person name="Shapiro H."/>
            <person name="Grigoriev I.V."/>
            <person name="Buss L.W."/>
            <person name="Schierwater B."/>
            <person name="Dellaporta S.L."/>
            <person name="Rokhsar D.S."/>
        </authorList>
    </citation>
    <scope>NUCLEOTIDE SEQUENCE [LARGE SCALE GENOMIC DNA]</scope>
    <source>
        <strain evidence="9 10">Grell-BS-1999</strain>
    </source>
</reference>
<feature type="region of interest" description="Disordered" evidence="6">
    <location>
        <begin position="167"/>
        <end position="191"/>
    </location>
</feature>
<dbReference type="GO" id="GO:0016020">
    <property type="term" value="C:membrane"/>
    <property type="evidence" value="ECO:0000318"/>
    <property type="project" value="GO_Central"/>
</dbReference>
<dbReference type="EMBL" id="DS985256">
    <property type="protein sequence ID" value="EDV20907.1"/>
    <property type="molecule type" value="Genomic_DNA"/>
</dbReference>
<dbReference type="InterPro" id="IPR051717">
    <property type="entry name" value="MFS_MFSD6"/>
</dbReference>
<dbReference type="Gene3D" id="1.20.1250.20">
    <property type="entry name" value="MFS general substrate transporter like domains"/>
    <property type="match status" value="2"/>
</dbReference>
<feature type="transmembrane region" description="Helical" evidence="7">
    <location>
        <begin position="351"/>
        <end position="376"/>
    </location>
</feature>
<dbReference type="Pfam" id="PF12832">
    <property type="entry name" value="MFS_1_like"/>
    <property type="match status" value="1"/>
</dbReference>
<evidence type="ECO:0000313" key="10">
    <source>
        <dbReference type="Proteomes" id="UP000009022"/>
    </source>
</evidence>